<dbReference type="Gene3D" id="3.40.630.10">
    <property type="entry name" value="Zn peptidases"/>
    <property type="match status" value="2"/>
</dbReference>
<dbReference type="Proteomes" id="UP001568698">
    <property type="component" value="Unassembled WGS sequence"/>
</dbReference>
<name>A0ABV4JZX2_9BACT</name>
<protein>
    <submittedName>
        <fullName evidence="3">Amidohydrolase</fullName>
    </submittedName>
</protein>
<dbReference type="InterPro" id="IPR002933">
    <property type="entry name" value="Peptidase_M20"/>
</dbReference>
<proteinExistence type="predicted"/>
<evidence type="ECO:0000313" key="4">
    <source>
        <dbReference type="Proteomes" id="UP001568698"/>
    </source>
</evidence>
<keyword evidence="4" id="KW-1185">Reference proteome</keyword>
<reference evidence="3 4" key="1">
    <citation type="submission" date="2024-08" db="EMBL/GenBank/DDBJ databases">
        <title>Sulfate-reducing bacteria isolated from formation water of the oil field in Kazakhstan and description of Pseudodesulfovibrio sp.</title>
        <authorList>
            <person name="Bidzhieva S.K."/>
            <person name="Tourova T.P."/>
            <person name="Grouzdev D.S."/>
            <person name="Beletsky A.V."/>
            <person name="Sokolova D.S."/>
            <person name="Samigullina S.R."/>
            <person name="Poltaraus A.B."/>
            <person name="Avtukh A.N."/>
            <person name="Tereshina V.M."/>
            <person name="Zhaparov N.S."/>
            <person name="Mardanov A.V."/>
            <person name="Nazina T.N."/>
        </authorList>
    </citation>
    <scope>NUCLEOTIDE SEQUENCE [LARGE SCALE GENOMIC DNA]</scope>
    <source>
        <strain evidence="3 4">9FUS</strain>
    </source>
</reference>
<accession>A0ABV4JZX2</accession>
<dbReference type="EMBL" id="JBGLYH010000011">
    <property type="protein sequence ID" value="MEZ7196251.1"/>
    <property type="molecule type" value="Genomic_DNA"/>
</dbReference>
<comment type="caution">
    <text evidence="3">The sequence shown here is derived from an EMBL/GenBank/DDBJ whole genome shotgun (WGS) entry which is preliminary data.</text>
</comment>
<dbReference type="InterPro" id="IPR052030">
    <property type="entry name" value="Peptidase_M20/M20A_hydrolases"/>
</dbReference>
<evidence type="ECO:0000313" key="3">
    <source>
        <dbReference type="EMBL" id="MEZ7196251.1"/>
    </source>
</evidence>
<dbReference type="SUPFAM" id="SSF55031">
    <property type="entry name" value="Bacterial exopeptidase dimerisation domain"/>
    <property type="match status" value="1"/>
</dbReference>
<dbReference type="InterPro" id="IPR036264">
    <property type="entry name" value="Bact_exopeptidase_dim_dom"/>
</dbReference>
<evidence type="ECO:0000259" key="2">
    <source>
        <dbReference type="Pfam" id="PF07687"/>
    </source>
</evidence>
<dbReference type="Pfam" id="PF07687">
    <property type="entry name" value="M20_dimer"/>
    <property type="match status" value="1"/>
</dbReference>
<feature type="domain" description="Peptidase M20 dimerisation" evidence="2">
    <location>
        <begin position="232"/>
        <end position="318"/>
    </location>
</feature>
<dbReference type="NCBIfam" id="TIGR01891">
    <property type="entry name" value="amidohydrolases"/>
    <property type="match status" value="1"/>
</dbReference>
<dbReference type="PIRSF" id="PIRSF005962">
    <property type="entry name" value="Pept_M20D_amidohydro"/>
    <property type="match status" value="1"/>
</dbReference>
<dbReference type="InterPro" id="IPR011650">
    <property type="entry name" value="Peptidase_M20_dimer"/>
</dbReference>
<dbReference type="RefSeq" id="WP_371385789.1">
    <property type="nucleotide sequence ID" value="NZ_JBGLYH010000011.1"/>
</dbReference>
<dbReference type="InterPro" id="IPR017439">
    <property type="entry name" value="Amidohydrolase"/>
</dbReference>
<sequence>MTENIERLAAALEDGLIGRRRDLHRCPEAAWTEFRTASMVAAALSAAGYEVRLGQEAVRRESMLGVPSEDELTAHMERAVAQGGDPDLIASMRGGLTGVVGELRCGEGPVVALRFDMDANDLDEACDEEHRPFREGFASVNAGVMHACGHDGHVAMGLGVAELLAECKDQLHGTVRLIFQPGEEGVRGAGPMVDAGALDGVDYLLGGHIGFRAPRTGQVVCGTGGFLSTTKFDVAFTGVAAHAGAALEQGRNALLAAANAALNLHAIPRHGQGASRVTVGVLNAGQGRNVVPPNALIKAETRGETSAINDCMFERAREVVAGAAKMYGVDAVLTEVGRSVSGESDPGLAARVRRAAEAMNFFDPAEIIDRMELRGSEDFALMLAEVQGRGGLGTYLMLGSDLAAGHHNARFDFDERCLAPGAALFAACVLDLMEQPVESGS</sequence>
<evidence type="ECO:0000256" key="1">
    <source>
        <dbReference type="ARBA" id="ARBA00022801"/>
    </source>
</evidence>
<dbReference type="SUPFAM" id="SSF53187">
    <property type="entry name" value="Zn-dependent exopeptidases"/>
    <property type="match status" value="1"/>
</dbReference>
<dbReference type="PANTHER" id="PTHR30575:SF3">
    <property type="entry name" value="PEPTIDASE M20 DIMERISATION DOMAIN-CONTAINING PROTEIN"/>
    <property type="match status" value="1"/>
</dbReference>
<dbReference type="PANTHER" id="PTHR30575">
    <property type="entry name" value="PEPTIDASE M20"/>
    <property type="match status" value="1"/>
</dbReference>
<dbReference type="Pfam" id="PF01546">
    <property type="entry name" value="Peptidase_M20"/>
    <property type="match status" value="1"/>
</dbReference>
<gene>
    <name evidence="3" type="ORF">AB6M95_05780</name>
</gene>
<keyword evidence="1" id="KW-0378">Hydrolase</keyword>
<organism evidence="3 4">
    <name type="scientific">Pseudodesulfovibrio karagichevae</name>
    <dbReference type="NCBI Taxonomy" id="3239305"/>
    <lineage>
        <taxon>Bacteria</taxon>
        <taxon>Pseudomonadati</taxon>
        <taxon>Thermodesulfobacteriota</taxon>
        <taxon>Desulfovibrionia</taxon>
        <taxon>Desulfovibrionales</taxon>
        <taxon>Desulfovibrionaceae</taxon>
    </lineage>
</organism>